<comment type="caution">
    <text evidence="2">The sequence shown here is derived from an EMBL/GenBank/DDBJ whole genome shotgun (WGS) entry which is preliminary data.</text>
</comment>
<keyword evidence="1" id="KW-0812">Transmembrane</keyword>
<sequence>MFMWYLVIFSIIFLFLYLRYTIKAQKVVSTALVLSKRQKILNSILIWTIPFVWYYLMKDFIRIDRRTMTKKRRDRLIRKQSGGFYESGLGHGGGTG</sequence>
<proteinExistence type="predicted"/>
<keyword evidence="3" id="KW-1185">Reference proteome</keyword>
<keyword evidence="1" id="KW-1133">Transmembrane helix</keyword>
<name>A0A2S6IGN3_9FLAO</name>
<dbReference type="Proteomes" id="UP000239002">
    <property type="component" value="Unassembled WGS sequence"/>
</dbReference>
<accession>A0A2S6IGN3</accession>
<evidence type="ECO:0000313" key="3">
    <source>
        <dbReference type="Proteomes" id="UP000239002"/>
    </source>
</evidence>
<evidence type="ECO:0008006" key="4">
    <source>
        <dbReference type="Google" id="ProtNLM"/>
    </source>
</evidence>
<reference evidence="2 3" key="1">
    <citation type="submission" date="2018-02" db="EMBL/GenBank/DDBJ databases">
        <title>Genomic Encyclopedia of Archaeal and Bacterial Type Strains, Phase II (KMG-II): from individual species to whole genera.</title>
        <authorList>
            <person name="Goeker M."/>
        </authorList>
    </citation>
    <scope>NUCLEOTIDE SEQUENCE [LARGE SCALE GENOMIC DNA]</scope>
    <source>
        <strain evidence="2 3">DSM 16809</strain>
    </source>
</reference>
<dbReference type="EMBL" id="PTJE01000007">
    <property type="protein sequence ID" value="PPK93369.1"/>
    <property type="molecule type" value="Genomic_DNA"/>
</dbReference>
<evidence type="ECO:0000313" key="2">
    <source>
        <dbReference type="EMBL" id="PPK93369.1"/>
    </source>
</evidence>
<evidence type="ECO:0000256" key="1">
    <source>
        <dbReference type="SAM" id="Phobius"/>
    </source>
</evidence>
<keyword evidence="1" id="KW-0472">Membrane</keyword>
<feature type="transmembrane region" description="Helical" evidence="1">
    <location>
        <begin position="40"/>
        <end position="56"/>
    </location>
</feature>
<dbReference type="AlphaFoldDB" id="A0A2S6IGN3"/>
<organism evidence="2 3">
    <name type="scientific">Nonlabens xylanidelens</name>
    <dbReference type="NCBI Taxonomy" id="191564"/>
    <lineage>
        <taxon>Bacteria</taxon>
        <taxon>Pseudomonadati</taxon>
        <taxon>Bacteroidota</taxon>
        <taxon>Flavobacteriia</taxon>
        <taxon>Flavobacteriales</taxon>
        <taxon>Flavobacteriaceae</taxon>
        <taxon>Nonlabens</taxon>
    </lineage>
</organism>
<gene>
    <name evidence="2" type="ORF">LY01_02657</name>
</gene>
<protein>
    <recommendedName>
        <fullName evidence="4">Phospholipase D-like protein</fullName>
    </recommendedName>
</protein>